<sequence length="153" mass="16900">MKNTSYNSRVIMASAEKIYHALTDPKALASWQAPGDMTAEVHDFDGREGGGYTMSLFYAETDSVSEGKTQGKEDRFSARFVKLEPPHRIIQAVRFDTDNPAFEGEMIMDITLEEQGTATKVSFFFSDIPSGIRPEDNEAGTASSLEKLAGYVE</sequence>
<dbReference type="Pfam" id="PF08327">
    <property type="entry name" value="AHSA1"/>
    <property type="match status" value="1"/>
</dbReference>
<proteinExistence type="inferred from homology"/>
<dbReference type="OrthoDB" id="9786557at2"/>
<dbReference type="InterPro" id="IPR013538">
    <property type="entry name" value="ASHA1/2-like_C"/>
</dbReference>
<gene>
    <name evidence="4" type="ORF">FEF09_17815</name>
</gene>
<dbReference type="Proteomes" id="UP000318815">
    <property type="component" value="Unassembled WGS sequence"/>
</dbReference>
<dbReference type="Gene3D" id="3.30.530.20">
    <property type="match status" value="1"/>
</dbReference>
<evidence type="ECO:0000256" key="2">
    <source>
        <dbReference type="SAM" id="MobiDB-lite"/>
    </source>
</evidence>
<keyword evidence="5" id="KW-1185">Reference proteome</keyword>
<evidence type="ECO:0000259" key="3">
    <source>
        <dbReference type="Pfam" id="PF08327"/>
    </source>
</evidence>
<comment type="similarity">
    <text evidence="1">Belongs to the AHA1 family.</text>
</comment>
<comment type="caution">
    <text evidence="4">The sequence shown here is derived from an EMBL/GenBank/DDBJ whole genome shotgun (WGS) entry which is preliminary data.</text>
</comment>
<dbReference type="InterPro" id="IPR023393">
    <property type="entry name" value="START-like_dom_sf"/>
</dbReference>
<protein>
    <submittedName>
        <fullName evidence="4">ATPase</fullName>
    </submittedName>
</protein>
<dbReference type="AlphaFoldDB" id="A0A5C6LPR7"/>
<dbReference type="RefSeq" id="WP_146306368.1">
    <property type="nucleotide sequence ID" value="NZ_VOHS01000018.1"/>
</dbReference>
<feature type="domain" description="Activator of Hsp90 ATPase homologue 1/2-like C-terminal" evidence="3">
    <location>
        <begin position="13"/>
        <end position="153"/>
    </location>
</feature>
<dbReference type="SUPFAM" id="SSF55961">
    <property type="entry name" value="Bet v1-like"/>
    <property type="match status" value="1"/>
</dbReference>
<organism evidence="4 5">
    <name type="scientific">Chitinophaga pinensis</name>
    <dbReference type="NCBI Taxonomy" id="79329"/>
    <lineage>
        <taxon>Bacteria</taxon>
        <taxon>Pseudomonadati</taxon>
        <taxon>Bacteroidota</taxon>
        <taxon>Chitinophagia</taxon>
        <taxon>Chitinophagales</taxon>
        <taxon>Chitinophagaceae</taxon>
        <taxon>Chitinophaga</taxon>
    </lineage>
</organism>
<evidence type="ECO:0000313" key="5">
    <source>
        <dbReference type="Proteomes" id="UP000318815"/>
    </source>
</evidence>
<feature type="region of interest" description="Disordered" evidence="2">
    <location>
        <begin position="134"/>
        <end position="153"/>
    </location>
</feature>
<evidence type="ECO:0000256" key="1">
    <source>
        <dbReference type="ARBA" id="ARBA00006817"/>
    </source>
</evidence>
<name>A0A5C6LPR7_9BACT</name>
<accession>A0A5C6LPR7</accession>
<evidence type="ECO:0000313" key="4">
    <source>
        <dbReference type="EMBL" id="TWV99132.1"/>
    </source>
</evidence>
<dbReference type="EMBL" id="VOHS01000018">
    <property type="protein sequence ID" value="TWV99132.1"/>
    <property type="molecule type" value="Genomic_DNA"/>
</dbReference>
<reference evidence="4 5" key="1">
    <citation type="submission" date="2019-08" db="EMBL/GenBank/DDBJ databases">
        <title>Whole genome sequencing of chitin degrading bacteria Chitinophaga pinensis YS16.</title>
        <authorList>
            <person name="Singh R.P."/>
            <person name="Manchanda G."/>
            <person name="Maurya I.K."/>
            <person name="Joshi N.K."/>
            <person name="Srivastava A.K."/>
        </authorList>
    </citation>
    <scope>NUCLEOTIDE SEQUENCE [LARGE SCALE GENOMIC DNA]</scope>
    <source>
        <strain evidence="4 5">YS-16</strain>
    </source>
</reference>